<reference evidence="1 2" key="1">
    <citation type="submission" date="2018-08" db="EMBL/GenBank/DDBJ databases">
        <title>Neisseria zalophi ATCC BAA-2455 complete genome.</title>
        <authorList>
            <person name="Veseli I.A."/>
            <person name="Buttler R."/>
            <person name="Mascarenhas dos Santos A.C."/>
            <person name="Pombert J.-F."/>
        </authorList>
    </citation>
    <scope>NUCLEOTIDE SEQUENCE [LARGE SCALE GENOMIC DNA]</scope>
    <source>
        <strain evidence="1 2">ATCC BAA-2455</strain>
    </source>
</reference>
<dbReference type="RefSeq" id="WP_151050481.1">
    <property type="nucleotide sequence ID" value="NZ_CP031700.1"/>
</dbReference>
<dbReference type="OrthoDB" id="8601528at2"/>
<dbReference type="KEGG" id="nzl:D0T92_04130"/>
<evidence type="ECO:0000313" key="2">
    <source>
        <dbReference type="Proteomes" id="UP000325713"/>
    </source>
</evidence>
<name>A0A5J6PTF0_9NEIS</name>
<sequence>MMENINRTEQILAEINSLSPKQIRKIFMTLWRDSPHLNDGLTDDDCIEIFASALKSGSDFTYDLLKQTCEDYDIDTMTDTFALLPRDAYDKLFSDCLKGDIPPYTKLDTVALTNLLMLENVANVEASIRNGCIRATHFIDSDGKFIYDTGIDDEENQWKIDEFREAYPRTWWTIEQVIFHF</sequence>
<proteinExistence type="predicted"/>
<dbReference type="Proteomes" id="UP000325713">
    <property type="component" value="Chromosome"/>
</dbReference>
<accession>A0A5J6PTF0</accession>
<organism evidence="1 2">
    <name type="scientific">Neisseria zalophi</name>
    <dbReference type="NCBI Taxonomy" id="640030"/>
    <lineage>
        <taxon>Bacteria</taxon>
        <taxon>Pseudomonadati</taxon>
        <taxon>Pseudomonadota</taxon>
        <taxon>Betaproteobacteria</taxon>
        <taxon>Neisseriales</taxon>
        <taxon>Neisseriaceae</taxon>
        <taxon>Neisseria</taxon>
    </lineage>
</organism>
<evidence type="ECO:0000313" key="1">
    <source>
        <dbReference type="EMBL" id="QEY25805.1"/>
    </source>
</evidence>
<keyword evidence="2" id="KW-1185">Reference proteome</keyword>
<gene>
    <name evidence="1" type="ORF">D0T92_04130</name>
</gene>
<protein>
    <submittedName>
        <fullName evidence="1">Uncharacterized protein</fullName>
    </submittedName>
</protein>
<dbReference type="AlphaFoldDB" id="A0A5J6PTF0"/>
<dbReference type="EMBL" id="CP031700">
    <property type="protein sequence ID" value="QEY25805.1"/>
    <property type="molecule type" value="Genomic_DNA"/>
</dbReference>